<feature type="compositionally biased region" description="Low complexity" evidence="1">
    <location>
        <begin position="527"/>
        <end position="538"/>
    </location>
</feature>
<dbReference type="OrthoDB" id="6337957at2759"/>
<comment type="caution">
    <text evidence="2">The sequence shown here is derived from an EMBL/GenBank/DDBJ whole genome shotgun (WGS) entry which is preliminary data.</text>
</comment>
<keyword evidence="3" id="KW-1185">Reference proteome</keyword>
<feature type="region of interest" description="Disordered" evidence="1">
    <location>
        <begin position="282"/>
        <end position="328"/>
    </location>
</feature>
<protein>
    <submittedName>
        <fullName evidence="2">Uncharacterized protein</fullName>
    </submittedName>
</protein>
<feature type="compositionally biased region" description="Basic and acidic residues" evidence="1">
    <location>
        <begin position="301"/>
        <end position="326"/>
    </location>
</feature>
<accession>A0A164SK56</accession>
<dbReference type="Proteomes" id="UP000076858">
    <property type="component" value="Unassembled WGS sequence"/>
</dbReference>
<feature type="region of interest" description="Disordered" evidence="1">
    <location>
        <begin position="521"/>
        <end position="541"/>
    </location>
</feature>
<dbReference type="AlphaFoldDB" id="A0A164SK56"/>
<evidence type="ECO:0000313" key="3">
    <source>
        <dbReference type="Proteomes" id="UP000076858"/>
    </source>
</evidence>
<reference evidence="2 3" key="1">
    <citation type="submission" date="2016-03" db="EMBL/GenBank/DDBJ databases">
        <title>EvidentialGene: Evidence-directed Construction of Genes on Genomes.</title>
        <authorList>
            <person name="Gilbert D.G."/>
            <person name="Choi J.-H."/>
            <person name="Mockaitis K."/>
            <person name="Colbourne J."/>
            <person name="Pfrender M."/>
        </authorList>
    </citation>
    <scope>NUCLEOTIDE SEQUENCE [LARGE SCALE GENOMIC DNA]</scope>
    <source>
        <strain evidence="2 3">Xinb3</strain>
        <tissue evidence="2">Complete organism</tissue>
    </source>
</reference>
<feature type="compositionally biased region" description="Basic residues" evidence="1">
    <location>
        <begin position="290"/>
        <end position="300"/>
    </location>
</feature>
<proteinExistence type="predicted"/>
<dbReference type="EMBL" id="LRGB01002003">
    <property type="protein sequence ID" value="KZS09706.1"/>
    <property type="molecule type" value="Genomic_DNA"/>
</dbReference>
<gene>
    <name evidence="2" type="ORF">APZ42_026006</name>
</gene>
<organism evidence="2 3">
    <name type="scientific">Daphnia magna</name>
    <dbReference type="NCBI Taxonomy" id="35525"/>
    <lineage>
        <taxon>Eukaryota</taxon>
        <taxon>Metazoa</taxon>
        <taxon>Ecdysozoa</taxon>
        <taxon>Arthropoda</taxon>
        <taxon>Crustacea</taxon>
        <taxon>Branchiopoda</taxon>
        <taxon>Diplostraca</taxon>
        <taxon>Cladocera</taxon>
        <taxon>Anomopoda</taxon>
        <taxon>Daphniidae</taxon>
        <taxon>Daphnia</taxon>
    </lineage>
</organism>
<evidence type="ECO:0000256" key="1">
    <source>
        <dbReference type="SAM" id="MobiDB-lite"/>
    </source>
</evidence>
<name>A0A164SK56_9CRUS</name>
<sequence>MCKMSKTVYRDFLQWNLVKEHHTPLDVTAAECRRLRDSRLRDRQSLNSLKSNKWSLEGSLHVQGIWLQISTDYQINCRLEEVVLETECSDCVINSPIGDIPASANGSFVHSLVTIVWDNSLKESQKCQAKQVEEELAMLYETTDPKMFRNRDSNKQLDFVVKNVSLGLCKPITNFSNFRPVLGMDLVVTFWIFVNSSKSDGKISNKNVKISIVLRAEIDAVAHTQYTRDIAVEMSNGLAEEIRALQCQIHETAHTNAITTAQYNGWLAASYFNLPNCTEHQPTDCQSHLTKPKPVKRKVPKDRQTGENRKRTNAKHLDGPREHTDDLPENYEGVPFDQDLQSSLHDLWSSLIWKIVQYLPLGFVSTQKMRLRSNSSREKTLESKSVQLKNRQVFLSYHSKVLYSTVLKPEQNDETLCQQLTRIVKDFDEAHICQVSASIRWPDFSFKILQTNRQKWVCPTTVHRFLVFRPWRSCSISDCDDGNRCSIPDEVVVDAEKPNTRLPSCPCDPSIRLNPELSYEFSPENQSDSGSDSEADSSQPMHPVVPVIGQHLFKPLRHQQQLQGTAMAAVRKFISPPIFRCSPTEHARQWMILQEIGSCAQDSRMTLKTSQNTTGCWRKSGNAYSTRSTFDVFERFQPDNYGLRQESRLRSRTQGVNEPTTYLHWVLLRKP</sequence>
<evidence type="ECO:0000313" key="2">
    <source>
        <dbReference type="EMBL" id="KZS09706.1"/>
    </source>
</evidence>